<evidence type="ECO:0000256" key="4">
    <source>
        <dbReference type="ARBA" id="ARBA00022692"/>
    </source>
</evidence>
<keyword evidence="3" id="KW-1003">Cell membrane</keyword>
<feature type="transmembrane region" description="Helical" evidence="9">
    <location>
        <begin position="120"/>
        <end position="142"/>
    </location>
</feature>
<dbReference type="PANTHER" id="PTHR11795:SF442">
    <property type="entry name" value="ABC TRANSPORTER ATP-BINDING PROTEIN"/>
    <property type="match status" value="1"/>
</dbReference>
<evidence type="ECO:0000313" key="10">
    <source>
        <dbReference type="EMBL" id="MFC3226779.1"/>
    </source>
</evidence>
<comment type="subcellular location">
    <subcellularLocation>
        <location evidence="1">Cell membrane</location>
        <topology evidence="1">Multi-pass membrane protein</topology>
    </subcellularLocation>
</comment>
<evidence type="ECO:0000256" key="7">
    <source>
        <dbReference type="ARBA" id="ARBA00023136"/>
    </source>
</evidence>
<gene>
    <name evidence="10" type="ORF">ACFOGJ_06040</name>
</gene>
<proteinExistence type="inferred from homology"/>
<name>A0ABV7KWX0_9PROT</name>
<comment type="similarity">
    <text evidence="8">Belongs to the binding-protein-dependent transport system permease family. LivHM subfamily.</text>
</comment>
<dbReference type="PANTHER" id="PTHR11795">
    <property type="entry name" value="BRANCHED-CHAIN AMINO ACID TRANSPORT SYSTEM PERMEASE PROTEIN LIVH"/>
    <property type="match status" value="1"/>
</dbReference>
<feature type="transmembrane region" description="Helical" evidence="9">
    <location>
        <begin position="154"/>
        <end position="179"/>
    </location>
</feature>
<dbReference type="Proteomes" id="UP001595528">
    <property type="component" value="Unassembled WGS sequence"/>
</dbReference>
<dbReference type="CDD" id="cd06582">
    <property type="entry name" value="TM_PBP1_LivH_like"/>
    <property type="match status" value="1"/>
</dbReference>
<keyword evidence="5" id="KW-0029">Amino-acid transport</keyword>
<dbReference type="RefSeq" id="WP_379898900.1">
    <property type="nucleotide sequence ID" value="NZ_JBHRTR010000015.1"/>
</dbReference>
<dbReference type="Pfam" id="PF02653">
    <property type="entry name" value="BPD_transp_2"/>
    <property type="match status" value="1"/>
</dbReference>
<evidence type="ECO:0000256" key="1">
    <source>
        <dbReference type="ARBA" id="ARBA00004651"/>
    </source>
</evidence>
<sequence length="347" mass="36561">MSEAQDAAAGEAAAGLPPKRLRDIVEAWLPPLLVPLIVLVGLPLIGGLPQWLTLTLAGLSMGMMIFLMAAGLSLVFGLMDVLNFGHGAFITFGAFIAASVLVPLNAWVTAESLPLNLLAVLIAVAAAVLFGLAMGFLFERIVIRPVYGQHLKQILITMGALIVAEQLVPVIWGALPVSVPMPNAFAGTVIVGEATLERYRLLAVAFGVLVYIATYLTLTRTRIGLIIRAGVENRDMVEALGYRVTAVFIGVFVAGSALAAVGGVMWGLYREIITAHVGNEVMILVFIVVIIGGLGSLRGSLVGALLVGLVTNYTGFLAPKLALGSTLLLMVLILLWRPTGLYPATKT</sequence>
<keyword evidence="7 9" id="KW-0472">Membrane</keyword>
<dbReference type="InterPro" id="IPR001851">
    <property type="entry name" value="ABC_transp_permease"/>
</dbReference>
<feature type="transmembrane region" description="Helical" evidence="9">
    <location>
        <begin position="88"/>
        <end position="108"/>
    </location>
</feature>
<keyword evidence="4 9" id="KW-0812">Transmembrane</keyword>
<evidence type="ECO:0000256" key="3">
    <source>
        <dbReference type="ARBA" id="ARBA00022475"/>
    </source>
</evidence>
<keyword evidence="2" id="KW-0813">Transport</keyword>
<feature type="transmembrane region" description="Helical" evidence="9">
    <location>
        <begin position="240"/>
        <end position="269"/>
    </location>
</feature>
<dbReference type="EMBL" id="JBHRTR010000015">
    <property type="protein sequence ID" value="MFC3226779.1"/>
    <property type="molecule type" value="Genomic_DNA"/>
</dbReference>
<evidence type="ECO:0000256" key="9">
    <source>
        <dbReference type="SAM" id="Phobius"/>
    </source>
</evidence>
<accession>A0ABV7KWX0</accession>
<organism evidence="10 11">
    <name type="scientific">Marinibaculum pumilum</name>
    <dbReference type="NCBI Taxonomy" id="1766165"/>
    <lineage>
        <taxon>Bacteria</taxon>
        <taxon>Pseudomonadati</taxon>
        <taxon>Pseudomonadota</taxon>
        <taxon>Alphaproteobacteria</taxon>
        <taxon>Rhodospirillales</taxon>
        <taxon>Rhodospirillaceae</taxon>
        <taxon>Marinibaculum</taxon>
    </lineage>
</organism>
<keyword evidence="11" id="KW-1185">Reference proteome</keyword>
<feature type="transmembrane region" description="Helical" evidence="9">
    <location>
        <begin position="199"/>
        <end position="219"/>
    </location>
</feature>
<feature type="transmembrane region" description="Helical" evidence="9">
    <location>
        <begin position="51"/>
        <end position="76"/>
    </location>
</feature>
<feature type="transmembrane region" description="Helical" evidence="9">
    <location>
        <begin position="281"/>
        <end position="310"/>
    </location>
</feature>
<evidence type="ECO:0000256" key="2">
    <source>
        <dbReference type="ARBA" id="ARBA00022448"/>
    </source>
</evidence>
<reference evidence="11" key="1">
    <citation type="journal article" date="2019" name="Int. J. Syst. Evol. Microbiol.">
        <title>The Global Catalogue of Microorganisms (GCM) 10K type strain sequencing project: providing services to taxonomists for standard genome sequencing and annotation.</title>
        <authorList>
            <consortium name="The Broad Institute Genomics Platform"/>
            <consortium name="The Broad Institute Genome Sequencing Center for Infectious Disease"/>
            <person name="Wu L."/>
            <person name="Ma J."/>
        </authorList>
    </citation>
    <scope>NUCLEOTIDE SEQUENCE [LARGE SCALE GENOMIC DNA]</scope>
    <source>
        <strain evidence="11">KCTC 42964</strain>
    </source>
</reference>
<keyword evidence="6 9" id="KW-1133">Transmembrane helix</keyword>
<comment type="caution">
    <text evidence="10">The sequence shown here is derived from an EMBL/GenBank/DDBJ whole genome shotgun (WGS) entry which is preliminary data.</text>
</comment>
<evidence type="ECO:0000256" key="6">
    <source>
        <dbReference type="ARBA" id="ARBA00022989"/>
    </source>
</evidence>
<feature type="transmembrane region" description="Helical" evidence="9">
    <location>
        <begin position="27"/>
        <end position="45"/>
    </location>
</feature>
<protein>
    <submittedName>
        <fullName evidence="10">Branched-chain amino acid ABC transporter permease</fullName>
    </submittedName>
</protein>
<dbReference type="InterPro" id="IPR052157">
    <property type="entry name" value="BCAA_transport_permease"/>
</dbReference>
<feature type="transmembrane region" description="Helical" evidence="9">
    <location>
        <begin position="317"/>
        <end position="336"/>
    </location>
</feature>
<evidence type="ECO:0000256" key="5">
    <source>
        <dbReference type="ARBA" id="ARBA00022970"/>
    </source>
</evidence>
<evidence type="ECO:0000313" key="11">
    <source>
        <dbReference type="Proteomes" id="UP001595528"/>
    </source>
</evidence>
<evidence type="ECO:0000256" key="8">
    <source>
        <dbReference type="ARBA" id="ARBA00037998"/>
    </source>
</evidence>